<dbReference type="Proteomes" id="UP000179860">
    <property type="component" value="Chromosome 2"/>
</dbReference>
<accession>A0A8F4KHJ6</accession>
<proteinExistence type="predicted"/>
<dbReference type="Pfam" id="PF13384">
    <property type="entry name" value="HTH_23"/>
    <property type="match status" value="1"/>
</dbReference>
<reference evidence="2" key="1">
    <citation type="submission" date="2016-09" db="EMBL/GenBank/DDBJ databases">
        <title>The Complete Genome of Burkholderia sprentiae wsm5005.</title>
        <authorList>
            <person name="De Meyer S."/>
            <person name="Wang P."/>
            <person name="Terpolilli J."/>
        </authorList>
    </citation>
    <scope>NUCLEOTIDE SEQUENCE [LARGE SCALE GENOMIC DNA]</scope>
    <source>
        <strain evidence="2">WSM5005</strain>
    </source>
</reference>
<dbReference type="AlphaFoldDB" id="A0A8F4KHJ6"/>
<feature type="region of interest" description="Disordered" evidence="1">
    <location>
        <begin position="124"/>
        <end position="150"/>
    </location>
</feature>
<dbReference type="KEGG" id="pspw:BJG93_36045"/>
<organism evidence="2 3">
    <name type="scientific">Paraburkholderia sprentiae WSM5005</name>
    <dbReference type="NCBI Taxonomy" id="754502"/>
    <lineage>
        <taxon>Bacteria</taxon>
        <taxon>Pseudomonadati</taxon>
        <taxon>Pseudomonadota</taxon>
        <taxon>Betaproteobacteria</taxon>
        <taxon>Burkholderiales</taxon>
        <taxon>Burkholderiaceae</taxon>
        <taxon>Paraburkholderia</taxon>
    </lineage>
</organism>
<sequence>MLLVNAFEFANFRRRHHAGVPMKCVVELTEAEDQTLQQLSVNHKRCDVRTRAAGVLLLGRRVKLTGIASKLGVGGQSVYNWAHAWREHGVCGLLIGHKGGPSPRAVRRHAGHCDESCKHTVHDARANREAHRSRAWRTDAMRTGNVDSST</sequence>
<evidence type="ECO:0000313" key="3">
    <source>
        <dbReference type="Proteomes" id="UP000179860"/>
    </source>
</evidence>
<gene>
    <name evidence="2" type="ORF">BJG93_36045</name>
</gene>
<keyword evidence="3" id="KW-1185">Reference proteome</keyword>
<evidence type="ECO:0000313" key="2">
    <source>
        <dbReference type="EMBL" id="QXE07239.1"/>
    </source>
</evidence>
<evidence type="ECO:0000256" key="1">
    <source>
        <dbReference type="SAM" id="MobiDB-lite"/>
    </source>
</evidence>
<name>A0A8F4KHJ6_9BURK</name>
<dbReference type="InterPro" id="IPR009057">
    <property type="entry name" value="Homeodomain-like_sf"/>
</dbReference>
<dbReference type="SUPFAM" id="SSF46689">
    <property type="entry name" value="Homeodomain-like"/>
    <property type="match status" value="1"/>
</dbReference>
<protein>
    <submittedName>
        <fullName evidence="2">Helix-turn-helix domain-containing protein</fullName>
    </submittedName>
</protein>
<feature type="compositionally biased region" description="Basic and acidic residues" evidence="1">
    <location>
        <begin position="124"/>
        <end position="140"/>
    </location>
</feature>
<dbReference type="EMBL" id="CP017562">
    <property type="protein sequence ID" value="QXE07239.1"/>
    <property type="molecule type" value="Genomic_DNA"/>
</dbReference>
<dbReference type="OrthoDB" id="9103207at2"/>